<sequence length="172" mass="19531">MGRGHRHRNRGQNEESFVPNHNGRYYQSQNRNRPLNGPRLGPYDVGSRPPFHSFNRQHSQRQTSPPHSTCSPSPNHQSSELVPAFDYNAFILNSKKLKNFLVASLHQSLTRIQQGYPEDAESDEEGFGDEMDWKPEIEVLIPVPDAGVGFAWGHLIPEVAAYEPRLGFGWRG</sequence>
<protein>
    <submittedName>
        <fullName evidence="2">Uncharacterized protein</fullName>
    </submittedName>
</protein>
<evidence type="ECO:0000256" key="1">
    <source>
        <dbReference type="SAM" id="MobiDB-lite"/>
    </source>
</evidence>
<proteinExistence type="predicted"/>
<dbReference type="EMBL" id="JAAMPI010001725">
    <property type="protein sequence ID" value="KAF4624235.1"/>
    <property type="molecule type" value="Genomic_DNA"/>
</dbReference>
<reference evidence="2 3" key="1">
    <citation type="submission" date="2020-03" db="EMBL/GenBank/DDBJ databases">
        <title>Draft Genome Sequence of Cudoniella acicularis.</title>
        <authorList>
            <person name="Buettner E."/>
            <person name="Kellner H."/>
        </authorList>
    </citation>
    <scope>NUCLEOTIDE SEQUENCE [LARGE SCALE GENOMIC DNA]</scope>
    <source>
        <strain evidence="2 3">DSM 108380</strain>
    </source>
</reference>
<dbReference type="OrthoDB" id="3479934at2759"/>
<dbReference type="AlphaFoldDB" id="A0A8H4R8Q5"/>
<comment type="caution">
    <text evidence="2">The sequence shown here is derived from an EMBL/GenBank/DDBJ whole genome shotgun (WGS) entry which is preliminary data.</text>
</comment>
<accession>A0A8H4R8Q5</accession>
<feature type="region of interest" description="Disordered" evidence="1">
    <location>
        <begin position="1"/>
        <end position="77"/>
    </location>
</feature>
<evidence type="ECO:0000313" key="2">
    <source>
        <dbReference type="EMBL" id="KAF4624235.1"/>
    </source>
</evidence>
<name>A0A8H4R8Q5_9HELO</name>
<feature type="compositionally biased region" description="Low complexity" evidence="1">
    <location>
        <begin position="63"/>
        <end position="74"/>
    </location>
</feature>
<feature type="compositionally biased region" description="Basic residues" evidence="1">
    <location>
        <begin position="1"/>
        <end position="10"/>
    </location>
</feature>
<keyword evidence="3" id="KW-1185">Reference proteome</keyword>
<dbReference type="Proteomes" id="UP000566819">
    <property type="component" value="Unassembled WGS sequence"/>
</dbReference>
<organism evidence="2 3">
    <name type="scientific">Cudoniella acicularis</name>
    <dbReference type="NCBI Taxonomy" id="354080"/>
    <lineage>
        <taxon>Eukaryota</taxon>
        <taxon>Fungi</taxon>
        <taxon>Dikarya</taxon>
        <taxon>Ascomycota</taxon>
        <taxon>Pezizomycotina</taxon>
        <taxon>Leotiomycetes</taxon>
        <taxon>Helotiales</taxon>
        <taxon>Tricladiaceae</taxon>
        <taxon>Cudoniella</taxon>
    </lineage>
</organism>
<evidence type="ECO:0000313" key="3">
    <source>
        <dbReference type="Proteomes" id="UP000566819"/>
    </source>
</evidence>
<gene>
    <name evidence="2" type="ORF">G7Y89_g13938</name>
</gene>